<dbReference type="PANTHER" id="PTHR21500">
    <property type="entry name" value="TUBULIN-SPECIFIC CHAPERONE A"/>
    <property type="match status" value="1"/>
</dbReference>
<evidence type="ECO:0000256" key="3">
    <source>
        <dbReference type="RuleBase" id="RU364030"/>
    </source>
</evidence>
<dbReference type="InterPro" id="IPR004226">
    <property type="entry name" value="TBCA"/>
</dbReference>
<dbReference type="GO" id="GO:0048487">
    <property type="term" value="F:beta-tubulin binding"/>
    <property type="evidence" value="ECO:0007669"/>
    <property type="project" value="InterPro"/>
</dbReference>
<protein>
    <recommendedName>
        <fullName evidence="3">Tubulin-specific chaperone A</fullName>
    </recommendedName>
</protein>
<evidence type="ECO:0000256" key="1">
    <source>
        <dbReference type="ARBA" id="ARBA00006806"/>
    </source>
</evidence>
<evidence type="ECO:0000313" key="6">
    <source>
        <dbReference type="Proteomes" id="UP000184267"/>
    </source>
</evidence>
<dbReference type="EMBL" id="MNAD01001042">
    <property type="protein sequence ID" value="OJT08485.1"/>
    <property type="molecule type" value="Genomic_DNA"/>
</dbReference>
<sequence length="111" mass="12691">MSDAATIRKQLRIKSGSAKRLFKEHRLYQKEEEELKRKLDKHIAENADNWDIGNTRRMMEESGKMIVDSSERLGVVAQALRELVIAAEKDPALAEDEELAKAREVLEEVSV</sequence>
<reference evidence="5 6" key="1">
    <citation type="submission" date="2016-10" db="EMBL/GenBank/DDBJ databases">
        <title>Genome sequence of the basidiomycete white-rot fungus Trametes pubescens.</title>
        <authorList>
            <person name="Makela M.R."/>
            <person name="Granchi Z."/>
            <person name="Peng M."/>
            <person name="De Vries R.P."/>
            <person name="Grigoriev I."/>
            <person name="Riley R."/>
            <person name="Hilden K."/>
        </authorList>
    </citation>
    <scope>NUCLEOTIDE SEQUENCE [LARGE SCALE GENOMIC DNA]</scope>
    <source>
        <strain evidence="5 6">FBCC735</strain>
    </source>
</reference>
<feature type="coiled-coil region" evidence="4">
    <location>
        <begin position="18"/>
        <end position="45"/>
    </location>
</feature>
<dbReference type="InterPro" id="IPR036126">
    <property type="entry name" value="TBCA_sf"/>
</dbReference>
<dbReference type="STRING" id="154538.A0A1M2VLL6"/>
<dbReference type="OrthoDB" id="296187at2759"/>
<dbReference type="GO" id="GO:0005829">
    <property type="term" value="C:cytosol"/>
    <property type="evidence" value="ECO:0007669"/>
    <property type="project" value="TreeGrafter"/>
</dbReference>
<keyword evidence="3" id="KW-0493">Microtubule</keyword>
<keyword evidence="6" id="KW-1185">Reference proteome</keyword>
<dbReference type="GO" id="GO:0005874">
    <property type="term" value="C:microtubule"/>
    <property type="evidence" value="ECO:0007669"/>
    <property type="project" value="UniProtKB-KW"/>
</dbReference>
<dbReference type="GO" id="GO:0007021">
    <property type="term" value="P:tubulin complex assembly"/>
    <property type="evidence" value="ECO:0007669"/>
    <property type="project" value="UniProtKB-UniRule"/>
</dbReference>
<dbReference type="GO" id="GO:0007023">
    <property type="term" value="P:post-chaperonin tubulin folding pathway"/>
    <property type="evidence" value="ECO:0007669"/>
    <property type="project" value="UniProtKB-UniRule"/>
</dbReference>
<dbReference type="AlphaFoldDB" id="A0A1M2VLL6"/>
<dbReference type="Pfam" id="PF02970">
    <property type="entry name" value="TBCA"/>
    <property type="match status" value="1"/>
</dbReference>
<comment type="subunit">
    <text evidence="3">Supercomplex made of cofactors A to E. Cofactors A and D function by capturing and stabilizing tubulin in a quasi-native conformation. Cofactor E binds to the cofactor D-tubulin complex; interaction with cofactor C then causes the release of tubulin polypeptides that are committed to the native state.</text>
</comment>
<evidence type="ECO:0000256" key="4">
    <source>
        <dbReference type="SAM" id="Coils"/>
    </source>
</evidence>
<keyword evidence="3" id="KW-0206">Cytoskeleton</keyword>
<dbReference type="OMA" id="VIQECIM"/>
<gene>
    <name evidence="5" type="ORF">TRAPUB_668</name>
</gene>
<comment type="similarity">
    <text evidence="1 3">Belongs to the TBCA family.</text>
</comment>
<name>A0A1M2VLL6_TRAPU</name>
<dbReference type="Gene3D" id="1.20.58.90">
    <property type="match status" value="1"/>
</dbReference>
<comment type="subcellular location">
    <subcellularLocation>
        <location evidence="3">Cytoplasm</location>
        <location evidence="3">Cytoskeleton</location>
    </subcellularLocation>
</comment>
<keyword evidence="3" id="KW-0963">Cytoplasm</keyword>
<evidence type="ECO:0000313" key="5">
    <source>
        <dbReference type="EMBL" id="OJT08485.1"/>
    </source>
</evidence>
<proteinExistence type="inferred from homology"/>
<organism evidence="5 6">
    <name type="scientific">Trametes pubescens</name>
    <name type="common">White-rot fungus</name>
    <dbReference type="NCBI Taxonomy" id="154538"/>
    <lineage>
        <taxon>Eukaryota</taxon>
        <taxon>Fungi</taxon>
        <taxon>Dikarya</taxon>
        <taxon>Basidiomycota</taxon>
        <taxon>Agaricomycotina</taxon>
        <taxon>Agaricomycetes</taxon>
        <taxon>Polyporales</taxon>
        <taxon>Polyporaceae</taxon>
        <taxon>Trametes</taxon>
    </lineage>
</organism>
<keyword evidence="4" id="KW-0175">Coiled coil</keyword>
<accession>A0A1M2VLL6</accession>
<dbReference type="SUPFAM" id="SSF46988">
    <property type="entry name" value="Tubulin chaperone cofactor A"/>
    <property type="match status" value="1"/>
</dbReference>
<evidence type="ECO:0000256" key="2">
    <source>
        <dbReference type="ARBA" id="ARBA00023186"/>
    </source>
</evidence>
<dbReference type="PANTHER" id="PTHR21500:SF0">
    <property type="entry name" value="TUBULIN-SPECIFIC CHAPERONE A"/>
    <property type="match status" value="1"/>
</dbReference>
<comment type="caution">
    <text evidence="5">The sequence shown here is derived from an EMBL/GenBank/DDBJ whole genome shotgun (WGS) entry which is preliminary data.</text>
</comment>
<dbReference type="Proteomes" id="UP000184267">
    <property type="component" value="Unassembled WGS sequence"/>
</dbReference>
<keyword evidence="2 3" id="KW-0143">Chaperone</keyword>